<evidence type="ECO:0000313" key="3">
    <source>
        <dbReference type="Proteomes" id="UP000077069"/>
    </source>
</evidence>
<evidence type="ECO:0000256" key="1">
    <source>
        <dbReference type="SAM" id="MobiDB-lite"/>
    </source>
</evidence>
<dbReference type="EMBL" id="KV441549">
    <property type="protein sequence ID" value="OAG09736.1"/>
    <property type="molecule type" value="Genomic_DNA"/>
</dbReference>
<organism evidence="2 3">
    <name type="scientific">Paraphaeosphaeria sporulosa</name>
    <dbReference type="NCBI Taxonomy" id="1460663"/>
    <lineage>
        <taxon>Eukaryota</taxon>
        <taxon>Fungi</taxon>
        <taxon>Dikarya</taxon>
        <taxon>Ascomycota</taxon>
        <taxon>Pezizomycotina</taxon>
        <taxon>Dothideomycetes</taxon>
        <taxon>Pleosporomycetidae</taxon>
        <taxon>Pleosporales</taxon>
        <taxon>Massarineae</taxon>
        <taxon>Didymosphaeriaceae</taxon>
        <taxon>Paraphaeosphaeria</taxon>
    </lineage>
</organism>
<accession>A0A177CR02</accession>
<dbReference type="RefSeq" id="XP_018040101.1">
    <property type="nucleotide sequence ID" value="XM_018177590.1"/>
</dbReference>
<dbReference type="GeneID" id="28761076"/>
<proteinExistence type="predicted"/>
<dbReference type="AlphaFoldDB" id="A0A177CR02"/>
<feature type="region of interest" description="Disordered" evidence="1">
    <location>
        <begin position="51"/>
        <end position="70"/>
    </location>
</feature>
<sequence length="157" mass="17356">MPFAFAMRPLSAALRRWGSRLAYTGPVLCRSMSLSHDGYPRRAKIILRRAEKAEESGGDGQQRASKIEQLLSGDSSVLVNSFPTRCRLITRRPPRRTGTSNSPKSLGTDPSVANASTLQLPKPRQETEPGRDLRICTSHLPPSHQSHWPLPILSFTA</sequence>
<feature type="compositionally biased region" description="Basic and acidic residues" evidence="1">
    <location>
        <begin position="123"/>
        <end position="134"/>
    </location>
</feature>
<feature type="region of interest" description="Disordered" evidence="1">
    <location>
        <begin position="85"/>
        <end position="134"/>
    </location>
</feature>
<dbReference type="InParanoid" id="A0A177CR02"/>
<name>A0A177CR02_9PLEO</name>
<evidence type="ECO:0000313" key="2">
    <source>
        <dbReference type="EMBL" id="OAG09736.1"/>
    </source>
</evidence>
<keyword evidence="3" id="KW-1185">Reference proteome</keyword>
<protein>
    <submittedName>
        <fullName evidence="2">Uncharacterized protein</fullName>
    </submittedName>
</protein>
<gene>
    <name evidence="2" type="ORF">CC84DRAFT_1160830</name>
</gene>
<dbReference type="Proteomes" id="UP000077069">
    <property type="component" value="Unassembled WGS sequence"/>
</dbReference>
<reference evidence="2 3" key="1">
    <citation type="submission" date="2016-05" db="EMBL/GenBank/DDBJ databases">
        <title>Comparative analysis of secretome profiles of manganese(II)-oxidizing ascomycete fungi.</title>
        <authorList>
            <consortium name="DOE Joint Genome Institute"/>
            <person name="Zeiner C.A."/>
            <person name="Purvine S.O."/>
            <person name="Zink E.M."/>
            <person name="Wu S."/>
            <person name="Pasa-Tolic L."/>
            <person name="Chaput D.L."/>
            <person name="Haridas S."/>
            <person name="Grigoriev I.V."/>
            <person name="Santelli C.M."/>
            <person name="Hansel C.M."/>
        </authorList>
    </citation>
    <scope>NUCLEOTIDE SEQUENCE [LARGE SCALE GENOMIC DNA]</scope>
    <source>
        <strain evidence="2 3">AP3s5-JAC2a</strain>
    </source>
</reference>